<dbReference type="Gramene" id="GBG81403">
    <property type="protein sequence ID" value="GBG81403"/>
    <property type="gene ID" value="CBR_g32078"/>
</dbReference>
<organism evidence="2 3">
    <name type="scientific">Chara braunii</name>
    <name type="common">Braun's stonewort</name>
    <dbReference type="NCBI Taxonomy" id="69332"/>
    <lineage>
        <taxon>Eukaryota</taxon>
        <taxon>Viridiplantae</taxon>
        <taxon>Streptophyta</taxon>
        <taxon>Charophyceae</taxon>
        <taxon>Charales</taxon>
        <taxon>Characeae</taxon>
        <taxon>Chara</taxon>
    </lineage>
</organism>
<feature type="region of interest" description="Disordered" evidence="1">
    <location>
        <begin position="18"/>
        <end position="43"/>
    </location>
</feature>
<dbReference type="Proteomes" id="UP000265515">
    <property type="component" value="Unassembled WGS sequence"/>
</dbReference>
<evidence type="ECO:0000256" key="1">
    <source>
        <dbReference type="SAM" id="MobiDB-lite"/>
    </source>
</evidence>
<keyword evidence="3" id="KW-1185">Reference proteome</keyword>
<sequence>MAGAVSCSSAAAAAAATAAAGVSRESRGRRRSSAARSGRCCGGERERSSLCLTAAQARHVARSEKAKSFFGCSTVLARNDRRAMVMLTTSGSHGGVLPRAVSAMDRPAREGEGGGEGQVMKTTTTAMAAAAELAGGVGGKAASLAALAAAIGSAALLGPDAAHAAAQATANVALTNGGVDTDTVSTAIAGGGALAAIAAALSFADPEKRRKQQASEVGGDDMDVVRNYFNSTGFDRWRKIYGETDDVNKVQFCSSWSQLGSSLASDRFQFGVRSVPV</sequence>
<comment type="caution">
    <text evidence="2">The sequence shown here is derived from an EMBL/GenBank/DDBJ whole genome shotgun (WGS) entry which is preliminary data.</text>
</comment>
<reference evidence="2 3" key="1">
    <citation type="journal article" date="2018" name="Cell">
        <title>The Chara Genome: Secondary Complexity and Implications for Plant Terrestrialization.</title>
        <authorList>
            <person name="Nishiyama T."/>
            <person name="Sakayama H."/>
            <person name="Vries J.D."/>
            <person name="Buschmann H."/>
            <person name="Saint-Marcoux D."/>
            <person name="Ullrich K.K."/>
            <person name="Haas F.B."/>
            <person name="Vanderstraeten L."/>
            <person name="Becker D."/>
            <person name="Lang D."/>
            <person name="Vosolsobe S."/>
            <person name="Rombauts S."/>
            <person name="Wilhelmsson P.K.I."/>
            <person name="Janitza P."/>
            <person name="Kern R."/>
            <person name="Heyl A."/>
            <person name="Rumpler F."/>
            <person name="Villalobos L.I.A.C."/>
            <person name="Clay J.M."/>
            <person name="Skokan R."/>
            <person name="Toyoda A."/>
            <person name="Suzuki Y."/>
            <person name="Kagoshima H."/>
            <person name="Schijlen E."/>
            <person name="Tajeshwar N."/>
            <person name="Catarino B."/>
            <person name="Hetherington A.J."/>
            <person name="Saltykova A."/>
            <person name="Bonnot C."/>
            <person name="Breuninger H."/>
            <person name="Symeonidi A."/>
            <person name="Radhakrishnan G.V."/>
            <person name="Van Nieuwerburgh F."/>
            <person name="Deforce D."/>
            <person name="Chang C."/>
            <person name="Karol K.G."/>
            <person name="Hedrich R."/>
            <person name="Ulvskov P."/>
            <person name="Glockner G."/>
            <person name="Delwiche C.F."/>
            <person name="Petrasek J."/>
            <person name="Van de Peer Y."/>
            <person name="Friml J."/>
            <person name="Beilby M."/>
            <person name="Dolan L."/>
            <person name="Kohara Y."/>
            <person name="Sugano S."/>
            <person name="Fujiyama A."/>
            <person name="Delaux P.-M."/>
            <person name="Quint M."/>
            <person name="TheiBen G."/>
            <person name="Hagemann M."/>
            <person name="Harholt J."/>
            <person name="Dunand C."/>
            <person name="Zachgo S."/>
            <person name="Langdale J."/>
            <person name="Maumus F."/>
            <person name="Straeten D.V.D."/>
            <person name="Gould S.B."/>
            <person name="Rensing S.A."/>
        </authorList>
    </citation>
    <scope>NUCLEOTIDE SEQUENCE [LARGE SCALE GENOMIC DNA]</scope>
    <source>
        <strain evidence="2 3">S276</strain>
    </source>
</reference>
<accession>A0A388LGQ9</accession>
<evidence type="ECO:0000313" key="3">
    <source>
        <dbReference type="Proteomes" id="UP000265515"/>
    </source>
</evidence>
<proteinExistence type="predicted"/>
<dbReference type="EMBL" id="BFEA01000373">
    <property type="protein sequence ID" value="GBG81403.1"/>
    <property type="molecule type" value="Genomic_DNA"/>
</dbReference>
<protein>
    <submittedName>
        <fullName evidence="2">Uncharacterized protein</fullName>
    </submittedName>
</protein>
<evidence type="ECO:0000313" key="2">
    <source>
        <dbReference type="EMBL" id="GBG81403.1"/>
    </source>
</evidence>
<name>A0A388LGQ9_CHABU</name>
<dbReference type="OrthoDB" id="66144at2759"/>
<dbReference type="AlphaFoldDB" id="A0A388LGQ9"/>
<gene>
    <name evidence="2" type="ORF">CBR_g32078</name>
</gene>
<dbReference type="STRING" id="69332.A0A388LGQ9"/>